<dbReference type="PROSITE" id="PS50238">
    <property type="entry name" value="RHOGAP"/>
    <property type="match status" value="1"/>
</dbReference>
<protein>
    <submittedName>
        <fullName evidence="6">Rho GTPase-activating protein</fullName>
    </submittedName>
</protein>
<feature type="domain" description="Rho-GAP" evidence="4">
    <location>
        <begin position="473"/>
        <end position="663"/>
    </location>
</feature>
<dbReference type="InterPro" id="IPR050729">
    <property type="entry name" value="Rho-GAP"/>
</dbReference>
<dbReference type="Pfam" id="PF00620">
    <property type="entry name" value="RhoGAP"/>
    <property type="match status" value="1"/>
</dbReference>
<feature type="compositionally biased region" description="Polar residues" evidence="3">
    <location>
        <begin position="347"/>
        <end position="366"/>
    </location>
</feature>
<evidence type="ECO:0000313" key="6">
    <source>
        <dbReference type="EMBL" id="WEW57516.1"/>
    </source>
</evidence>
<feature type="region of interest" description="Disordered" evidence="3">
    <location>
        <begin position="1"/>
        <end position="43"/>
    </location>
</feature>
<dbReference type="SMART" id="SM00324">
    <property type="entry name" value="RhoGAP"/>
    <property type="match status" value="1"/>
</dbReference>
<dbReference type="InterPro" id="IPR000198">
    <property type="entry name" value="RhoGAP_dom"/>
</dbReference>
<dbReference type="FunFam" id="1.10.555.10:FF:000041">
    <property type="entry name" value="Rho GTPase activator (Rgd1)"/>
    <property type="match status" value="1"/>
</dbReference>
<dbReference type="PANTHER" id="PTHR23176:SF136">
    <property type="entry name" value="RHO GTPASE ACTIVATOR (RGD1)"/>
    <property type="match status" value="1"/>
</dbReference>
<gene>
    <name evidence="6" type="primary">RGD1</name>
    <name evidence="6" type="ORF">PRK78_002983</name>
</gene>
<feature type="compositionally biased region" description="Pro residues" evidence="3">
    <location>
        <begin position="420"/>
        <end position="433"/>
    </location>
</feature>
<feature type="region of interest" description="Disordered" evidence="3">
    <location>
        <begin position="195"/>
        <end position="215"/>
    </location>
</feature>
<keyword evidence="1" id="KW-0343">GTPase activation</keyword>
<evidence type="ECO:0000256" key="1">
    <source>
        <dbReference type="ARBA" id="ARBA00022468"/>
    </source>
</evidence>
<dbReference type="PROSITE" id="PS51741">
    <property type="entry name" value="F_BAR"/>
    <property type="match status" value="1"/>
</dbReference>
<dbReference type="SUPFAM" id="SSF103657">
    <property type="entry name" value="BAR/IMD domain-like"/>
    <property type="match status" value="1"/>
</dbReference>
<dbReference type="EMBL" id="CP120628">
    <property type="protein sequence ID" value="WEW57516.1"/>
    <property type="molecule type" value="Genomic_DNA"/>
</dbReference>
<reference evidence="6" key="1">
    <citation type="submission" date="2023-03" db="EMBL/GenBank/DDBJ databases">
        <title>Emydomyces testavorans Genome Sequence.</title>
        <authorList>
            <person name="Hoyer L."/>
        </authorList>
    </citation>
    <scope>NUCLEOTIDE SEQUENCE</scope>
    <source>
        <strain evidence="6">16-2883</strain>
    </source>
</reference>
<dbReference type="GO" id="GO:0005938">
    <property type="term" value="C:cell cortex"/>
    <property type="evidence" value="ECO:0007669"/>
    <property type="project" value="UniProtKB-ARBA"/>
</dbReference>
<evidence type="ECO:0000313" key="7">
    <source>
        <dbReference type="Proteomes" id="UP001219355"/>
    </source>
</evidence>
<dbReference type="GO" id="GO:0005096">
    <property type="term" value="F:GTPase activator activity"/>
    <property type="evidence" value="ECO:0007669"/>
    <property type="project" value="UniProtKB-KW"/>
</dbReference>
<name>A0AAF0DHC1_9EURO</name>
<dbReference type="Proteomes" id="UP001219355">
    <property type="component" value="Chromosome 2"/>
</dbReference>
<dbReference type="AlphaFoldDB" id="A0AAF0DHC1"/>
<evidence type="ECO:0000259" key="4">
    <source>
        <dbReference type="PROSITE" id="PS50238"/>
    </source>
</evidence>
<evidence type="ECO:0000256" key="2">
    <source>
        <dbReference type="PROSITE-ProRule" id="PRU01077"/>
    </source>
</evidence>
<dbReference type="InterPro" id="IPR031160">
    <property type="entry name" value="F_BAR_dom"/>
</dbReference>
<dbReference type="FunFam" id="1.20.1270.60:FF:000063">
    <property type="entry name" value="Rho GTPase activator"/>
    <property type="match status" value="1"/>
</dbReference>
<keyword evidence="2" id="KW-0175">Coiled coil</keyword>
<dbReference type="InterPro" id="IPR027267">
    <property type="entry name" value="AH/BAR_dom_sf"/>
</dbReference>
<feature type="compositionally biased region" description="Basic and acidic residues" evidence="3">
    <location>
        <begin position="22"/>
        <end position="31"/>
    </location>
</feature>
<dbReference type="CDD" id="cd07652">
    <property type="entry name" value="F-BAR_Rgd1"/>
    <property type="match status" value="1"/>
</dbReference>
<dbReference type="Gene3D" id="1.10.555.10">
    <property type="entry name" value="Rho GTPase activation protein"/>
    <property type="match status" value="1"/>
</dbReference>
<feature type="region of interest" description="Disordered" evidence="3">
    <location>
        <begin position="347"/>
        <end position="465"/>
    </location>
</feature>
<dbReference type="GO" id="GO:0007165">
    <property type="term" value="P:signal transduction"/>
    <property type="evidence" value="ECO:0007669"/>
    <property type="project" value="InterPro"/>
</dbReference>
<dbReference type="PANTHER" id="PTHR23176">
    <property type="entry name" value="RHO/RAC/CDC GTPASE-ACTIVATING PROTEIN"/>
    <property type="match status" value="1"/>
</dbReference>
<dbReference type="InterPro" id="IPR008936">
    <property type="entry name" value="Rho_GTPase_activation_prot"/>
</dbReference>
<feature type="compositionally biased region" description="Low complexity" evidence="3">
    <location>
        <begin position="375"/>
        <end position="385"/>
    </location>
</feature>
<dbReference type="Gene3D" id="1.20.1270.60">
    <property type="entry name" value="Arfaptin homology (AH) domain/BAR domain"/>
    <property type="match status" value="1"/>
</dbReference>
<proteinExistence type="predicted"/>
<feature type="domain" description="F-BAR" evidence="5">
    <location>
        <begin position="46"/>
        <end position="319"/>
    </location>
</feature>
<keyword evidence="7" id="KW-1185">Reference proteome</keyword>
<evidence type="ECO:0000256" key="3">
    <source>
        <dbReference type="SAM" id="MobiDB-lite"/>
    </source>
</evidence>
<dbReference type="SUPFAM" id="SSF48350">
    <property type="entry name" value="GTPase activation domain, GAP"/>
    <property type="match status" value="1"/>
</dbReference>
<organism evidence="6 7">
    <name type="scientific">Emydomyces testavorans</name>
    <dbReference type="NCBI Taxonomy" id="2070801"/>
    <lineage>
        <taxon>Eukaryota</taxon>
        <taxon>Fungi</taxon>
        <taxon>Dikarya</taxon>
        <taxon>Ascomycota</taxon>
        <taxon>Pezizomycotina</taxon>
        <taxon>Eurotiomycetes</taxon>
        <taxon>Eurotiomycetidae</taxon>
        <taxon>Onygenales</taxon>
        <taxon>Nannizziopsiaceae</taxon>
        <taxon>Emydomyces</taxon>
    </lineage>
</organism>
<dbReference type="SMART" id="SM00055">
    <property type="entry name" value="FCH"/>
    <property type="match status" value="1"/>
</dbReference>
<dbReference type="Pfam" id="PF00611">
    <property type="entry name" value="FCH"/>
    <property type="match status" value="1"/>
</dbReference>
<accession>A0AAF0DHC1</accession>
<sequence length="666" mass="74119">MAESAVNEGPELPPKPPSLELEPPHSPHETEADAPQPAPVDLEENEKLEKVIQSDIGVSTLLNRLKQSISSARDFATFLRKRSSLEEDHAQGLKKLSRALHDSSVRPENRQGTFARSYDEMNKIHERMADHGLQFGVSLHQMSEDLNELAANMERGRKHWKQNGLNAEKRVQDAESAAEKAKVKYDSLAEQYDRARTGDRQPGKFGLKGPKSAAQHEEDLLRKVQHADADYANKVQAAQAQKQELVATLRPQATRALQDLINECDSALALQMQKFAAFNERLLLGSGLSVSPLRNDANGNAPVTKSLREAARQIDNERDFKDYVLSHSSKAGSNAATIRYERHPTLITPQSQNASAHPKRQSLSINTAPAPPPQTAAQAFAQMTPHHPPAPPQIQHAQQPQHPPLPFQHPHQEASLTQPVPQPHPPAPYPPAPFSQHYPSAQPPPSHSFDRLAPAANVGQHPDLPPLNPVFGVSLEDLFKRDDTAIPMIVYQCIQAVELFGLNVEGIYRLSGNALHIQRMKALFDNDSKKVDFTNPENFYHDVNSVAGLLKQFFRELPDPLFTNERYQDFINAARKEDDTQRRDTLHALINGLPDPNYATLRALILHLNHVQERSSENRMNAGNIAISFGLTLMGCNAGRSIADSGWQARVIETILQNTFQIFDDD</sequence>
<dbReference type="InterPro" id="IPR001060">
    <property type="entry name" value="FCH_dom"/>
</dbReference>
<evidence type="ECO:0000259" key="5">
    <source>
        <dbReference type="PROSITE" id="PS51741"/>
    </source>
</evidence>